<dbReference type="InterPro" id="IPR013154">
    <property type="entry name" value="ADH-like_N"/>
</dbReference>
<dbReference type="InterPro" id="IPR013149">
    <property type="entry name" value="ADH-like_C"/>
</dbReference>
<keyword evidence="2 5" id="KW-0479">Metal-binding</keyword>
<dbReference type="PROSITE" id="PS00059">
    <property type="entry name" value="ADH_ZINC"/>
    <property type="match status" value="1"/>
</dbReference>
<comment type="cofactor">
    <cofactor evidence="1 5">
        <name>Zn(2+)</name>
        <dbReference type="ChEBI" id="CHEBI:29105"/>
    </cofactor>
</comment>
<dbReference type="FunFam" id="3.40.50.720:FF:000022">
    <property type="entry name" value="Cinnamyl alcohol dehydrogenase"/>
    <property type="match status" value="1"/>
</dbReference>
<evidence type="ECO:0000256" key="5">
    <source>
        <dbReference type="RuleBase" id="RU361277"/>
    </source>
</evidence>
<protein>
    <recommendedName>
        <fullName evidence="6">Enoyl reductase (ER) domain-containing protein</fullName>
    </recommendedName>
</protein>
<dbReference type="CDD" id="cd05283">
    <property type="entry name" value="CAD1"/>
    <property type="match status" value="1"/>
</dbReference>
<dbReference type="Pfam" id="PF08240">
    <property type="entry name" value="ADH_N"/>
    <property type="match status" value="1"/>
</dbReference>
<dbReference type="SUPFAM" id="SSF51735">
    <property type="entry name" value="NAD(P)-binding Rossmann-fold domains"/>
    <property type="match status" value="1"/>
</dbReference>
<accession>A0A0G4G2V2</accession>
<feature type="domain" description="Enoyl reductase (ER)" evidence="6">
    <location>
        <begin position="17"/>
        <end position="358"/>
    </location>
</feature>
<evidence type="ECO:0000256" key="2">
    <source>
        <dbReference type="ARBA" id="ARBA00022723"/>
    </source>
</evidence>
<dbReference type="InterPro" id="IPR036291">
    <property type="entry name" value="NAD(P)-bd_dom_sf"/>
</dbReference>
<dbReference type="GO" id="GO:0008270">
    <property type="term" value="F:zinc ion binding"/>
    <property type="evidence" value="ECO:0007669"/>
    <property type="project" value="InterPro"/>
</dbReference>
<keyword evidence="3 5" id="KW-0862">Zinc</keyword>
<name>A0A0G4G2V2_9ALVE</name>
<gene>
    <name evidence="7" type="ORF">Cvel_4060</name>
</gene>
<dbReference type="Gene3D" id="3.40.50.720">
    <property type="entry name" value="NAD(P)-binding Rossmann-like Domain"/>
    <property type="match status" value="1"/>
</dbReference>
<dbReference type="InterPro" id="IPR011032">
    <property type="entry name" value="GroES-like_sf"/>
</dbReference>
<dbReference type="SUPFAM" id="SSF50129">
    <property type="entry name" value="GroES-like"/>
    <property type="match status" value="1"/>
</dbReference>
<evidence type="ECO:0000256" key="3">
    <source>
        <dbReference type="ARBA" id="ARBA00022833"/>
    </source>
</evidence>
<dbReference type="InterPro" id="IPR002328">
    <property type="entry name" value="ADH_Zn_CS"/>
</dbReference>
<dbReference type="PANTHER" id="PTHR42683">
    <property type="entry name" value="ALDEHYDE REDUCTASE"/>
    <property type="match status" value="1"/>
</dbReference>
<dbReference type="InterPro" id="IPR020843">
    <property type="entry name" value="ER"/>
</dbReference>
<evidence type="ECO:0000313" key="7">
    <source>
        <dbReference type="EMBL" id="CEM22024.1"/>
    </source>
</evidence>
<dbReference type="EMBL" id="CDMZ01000816">
    <property type="protein sequence ID" value="CEM22024.1"/>
    <property type="molecule type" value="Genomic_DNA"/>
</dbReference>
<dbReference type="InterPro" id="IPR047109">
    <property type="entry name" value="CAD-like"/>
</dbReference>
<sequence>MASDPVDCLSMACHDPACDFKPLKMQRRPVGDFDVLLDMKYCGVCHSDLHIAANHLKGVSPTEYPCVPGHELAGVCIQVGSKVSKVKVGDHVGVGCMLDSCKNCSNCKKGEEQKCSKQVGTYNGKDYHGRATSHPPGRSTLGGYTSKFVVHEDFAILIPKDYPLEAAGPVMCAGITMYDPMRCYGVKEGHNVGIIGLGGLGQMGIRVAKALGAKVTAISRSSGKEAFAKECGADDFIVSSSAEDMKKHEGALDLILNTIPVYHDYCQYNMLSKKKGGKHVLLGLHAGLAGAMLANSMTFGGSRLMHSGIGGIPATQEVMDLCAKHKIMLKTEIVPCKDINKVYEALDSNNDGGVRYVLDIEKTLNEKTEEECTLPPPNLHAPDSSGLLSPGGALKEAMWILFTGKWL</sequence>
<proteinExistence type="inferred from homology"/>
<dbReference type="Gene3D" id="3.90.180.10">
    <property type="entry name" value="Medium-chain alcohol dehydrogenases, catalytic domain"/>
    <property type="match status" value="1"/>
</dbReference>
<dbReference type="VEuPathDB" id="CryptoDB:Cvel_4060"/>
<evidence type="ECO:0000259" key="6">
    <source>
        <dbReference type="SMART" id="SM00829"/>
    </source>
</evidence>
<organism evidence="7">
    <name type="scientific">Chromera velia CCMP2878</name>
    <dbReference type="NCBI Taxonomy" id="1169474"/>
    <lineage>
        <taxon>Eukaryota</taxon>
        <taxon>Sar</taxon>
        <taxon>Alveolata</taxon>
        <taxon>Colpodellida</taxon>
        <taxon>Chromeraceae</taxon>
        <taxon>Chromera</taxon>
    </lineage>
</organism>
<dbReference type="Pfam" id="PF00107">
    <property type="entry name" value="ADH_zinc_N"/>
    <property type="match status" value="1"/>
</dbReference>
<evidence type="ECO:0000256" key="1">
    <source>
        <dbReference type="ARBA" id="ARBA00001947"/>
    </source>
</evidence>
<dbReference type="AlphaFoldDB" id="A0A0G4G2V2"/>
<reference evidence="7" key="1">
    <citation type="submission" date="2014-11" db="EMBL/GenBank/DDBJ databases">
        <authorList>
            <person name="Otto D Thomas"/>
            <person name="Naeem Raeece"/>
        </authorList>
    </citation>
    <scope>NUCLEOTIDE SEQUENCE</scope>
</reference>
<dbReference type="PhylomeDB" id="A0A0G4G2V2"/>
<comment type="similarity">
    <text evidence="5">Belongs to the zinc-containing alcohol dehydrogenase family.</text>
</comment>
<dbReference type="SMART" id="SM00829">
    <property type="entry name" value="PKS_ER"/>
    <property type="match status" value="1"/>
</dbReference>
<keyword evidence="4" id="KW-0560">Oxidoreductase</keyword>
<dbReference type="GO" id="GO:0016616">
    <property type="term" value="F:oxidoreductase activity, acting on the CH-OH group of donors, NAD or NADP as acceptor"/>
    <property type="evidence" value="ECO:0007669"/>
    <property type="project" value="InterPro"/>
</dbReference>
<evidence type="ECO:0000256" key="4">
    <source>
        <dbReference type="ARBA" id="ARBA00023002"/>
    </source>
</evidence>